<feature type="region of interest" description="Disordered" evidence="3">
    <location>
        <begin position="158"/>
        <end position="184"/>
    </location>
</feature>
<dbReference type="EMBL" id="ADMH02000458">
    <property type="protein sequence ID" value="ETN66396.1"/>
    <property type="molecule type" value="Genomic_DNA"/>
</dbReference>
<feature type="compositionally biased region" description="Gly residues" evidence="3">
    <location>
        <begin position="158"/>
        <end position="178"/>
    </location>
</feature>
<protein>
    <submittedName>
        <fullName evidence="5">Cuticular protein 133, RR-1 family</fullName>
    </submittedName>
</protein>
<evidence type="ECO:0000256" key="1">
    <source>
        <dbReference type="ARBA" id="ARBA00022460"/>
    </source>
</evidence>
<reference evidence="5 7" key="1">
    <citation type="journal article" date="2010" name="BMC Genomics">
        <title>Combination of measures distinguishes pre-miRNAs from other stem-loops in the genome of the newly sequenced Anopheles darlingi.</title>
        <authorList>
            <person name="Mendes N.D."/>
            <person name="Freitas A.T."/>
            <person name="Vasconcelos A.T."/>
            <person name="Sagot M.F."/>
        </authorList>
    </citation>
    <scope>NUCLEOTIDE SEQUENCE</scope>
</reference>
<dbReference type="InterPro" id="IPR000618">
    <property type="entry name" value="Insect_cuticle"/>
</dbReference>
<dbReference type="GO" id="GO:0062129">
    <property type="term" value="C:chitin-based extracellular matrix"/>
    <property type="evidence" value="ECO:0007669"/>
    <property type="project" value="TreeGrafter"/>
</dbReference>
<proteinExistence type="predicted"/>
<keyword evidence="7" id="KW-1185">Reference proteome</keyword>
<dbReference type="PROSITE" id="PS51155">
    <property type="entry name" value="CHIT_BIND_RR_2"/>
    <property type="match status" value="1"/>
</dbReference>
<dbReference type="GO" id="GO:0008010">
    <property type="term" value="F:structural constituent of chitin-based larval cuticle"/>
    <property type="evidence" value="ECO:0007669"/>
    <property type="project" value="TreeGrafter"/>
</dbReference>
<evidence type="ECO:0000313" key="6">
    <source>
        <dbReference type="EnsemblMetazoa" id="ADAC001818-PA"/>
    </source>
</evidence>
<dbReference type="VEuPathDB" id="VectorBase:ADAC001818"/>
<dbReference type="OMA" id="REVFRMK"/>
<dbReference type="PANTHER" id="PTHR10380:SF200">
    <property type="entry name" value="CUTICULAR PROTEIN 49AB-RELATED"/>
    <property type="match status" value="1"/>
</dbReference>
<evidence type="ECO:0000256" key="4">
    <source>
        <dbReference type="SAM" id="SignalP"/>
    </source>
</evidence>
<keyword evidence="4" id="KW-0732">Signal</keyword>
<feature type="compositionally biased region" description="Basic and acidic residues" evidence="3">
    <location>
        <begin position="39"/>
        <end position="49"/>
    </location>
</feature>
<dbReference type="HOGENOM" id="CLU_071903_0_0_1"/>
<dbReference type="AlphaFoldDB" id="W5JQM4"/>
<reference evidence="5" key="3">
    <citation type="journal article" date="2013" name="Nucleic Acids Res.">
        <title>The genome of Anopheles darlingi, the main neotropical malaria vector.</title>
        <authorList>
            <person name="Marinotti O."/>
            <person name="Cerqueira G.C."/>
            <person name="de Almeida L.G."/>
            <person name="Ferro M.I."/>
            <person name="Loreto E.L."/>
            <person name="Zaha A."/>
            <person name="Teixeira S.M."/>
            <person name="Wespiser A.R."/>
            <person name="Almeida E Silva A."/>
            <person name="Schlindwein A.D."/>
            <person name="Pacheco A.C."/>
            <person name="Silva A.L."/>
            <person name="Graveley B.R."/>
            <person name="Walenz B.P."/>
            <person name="Lima Bde A."/>
            <person name="Ribeiro C.A."/>
            <person name="Nunes-Silva C.G."/>
            <person name="de Carvalho C.R."/>
            <person name="Soares C.M."/>
            <person name="de Menezes C.B."/>
            <person name="Matiolli C."/>
            <person name="Caffrey D."/>
            <person name="Araujo D.A."/>
            <person name="de Oliveira D.M."/>
            <person name="Golenbock D."/>
            <person name="Grisard E.C."/>
            <person name="Fantinatti-Garboggini F."/>
            <person name="de Carvalho F.M."/>
            <person name="Barcellos F.G."/>
            <person name="Prosdocimi F."/>
            <person name="May G."/>
            <person name="Azevedo Junior G.M."/>
            <person name="Guimaraes G.M."/>
            <person name="Goldman G.H."/>
            <person name="Padilha I.Q."/>
            <person name="Batista Jda S."/>
            <person name="Ferro J.A."/>
            <person name="Ribeiro J.M."/>
            <person name="Fietto J.L."/>
            <person name="Dabbas K.M."/>
            <person name="Cerdeira L."/>
            <person name="Agnez-Lima L.F."/>
            <person name="Brocchi M."/>
            <person name="de Carvalho M.O."/>
            <person name="Teixeira Mde M."/>
            <person name="Diniz Maia Mde M."/>
            <person name="Goldman M.H."/>
            <person name="Cruz Schneider M.P."/>
            <person name="Felipe M.S."/>
            <person name="Hungria M."/>
            <person name="Nicolas M.F."/>
            <person name="Pereira M."/>
            <person name="Montes M.A."/>
            <person name="Cantao M.E."/>
            <person name="Vincentz M."/>
            <person name="Rafael M.S."/>
            <person name="Silverman N."/>
            <person name="Stoco P.H."/>
            <person name="Souza R.C."/>
            <person name="Vicentini R."/>
            <person name="Gazzinelli R.T."/>
            <person name="Neves Rde O."/>
            <person name="Silva R."/>
            <person name="Astolfi-Filho S."/>
            <person name="Maciel T.E."/>
            <person name="Urmenyi T.P."/>
            <person name="Tadei W.P."/>
            <person name="Camargo E.P."/>
            <person name="de Vasconcelos A.T."/>
        </authorList>
    </citation>
    <scope>NUCLEOTIDE SEQUENCE</scope>
</reference>
<dbReference type="PROSITE" id="PS00233">
    <property type="entry name" value="CHIT_BIND_RR_1"/>
    <property type="match status" value="1"/>
</dbReference>
<evidence type="ECO:0000313" key="5">
    <source>
        <dbReference type="EMBL" id="ETN66396.1"/>
    </source>
</evidence>
<name>W5JQM4_ANODA</name>
<sequence length="281" mass="27963">MKCVALLALAMFGCALAQNAVPNDGRYYPEYYETKWDDGRWRPDGRGKYSDGQYRPGGQGGSGGFGAGGGSGGFGAGGSGGFGAGGAGGFGAGGSGALGSRFGNDNSGSSSFGASASSGSDGSGSASAFGAGAGAGGAGAGAGGFGAGGFGAGGLGGGRGSGSGAGQRGKGSGSGSGSGDYEKIKEQVKQFNEDGYYYKYANENNIEAAETGRIDNRNTDDETLRAKGYYEYVGDDGQKYRVDYVADENGFQPTGDHLPTPPPVPEEIARALEYISSQQRK</sequence>
<dbReference type="EnsemblMetazoa" id="ADAC001818-RA">
    <property type="protein sequence ID" value="ADAC001818-PA"/>
    <property type="gene ID" value="ADAC001818"/>
</dbReference>
<feature type="chain" id="PRO_5010155818" evidence="4">
    <location>
        <begin position="18"/>
        <end position="281"/>
    </location>
</feature>
<reference evidence="6" key="4">
    <citation type="submission" date="2015-06" db="UniProtKB">
        <authorList>
            <consortium name="EnsemblMetazoa"/>
        </authorList>
    </citation>
    <scope>IDENTIFICATION</scope>
</reference>
<dbReference type="VEuPathDB" id="VectorBase:ADAR2_009664"/>
<evidence type="ECO:0000256" key="2">
    <source>
        <dbReference type="PROSITE-ProRule" id="PRU00497"/>
    </source>
</evidence>
<gene>
    <name evidence="5" type="ORF">AND_001818</name>
</gene>
<feature type="signal peptide" evidence="4">
    <location>
        <begin position="1"/>
        <end position="17"/>
    </location>
</feature>
<accession>W5JQM4</accession>
<feature type="compositionally biased region" description="Gly residues" evidence="3">
    <location>
        <begin position="55"/>
        <end position="66"/>
    </location>
</feature>
<dbReference type="Proteomes" id="UP000000673">
    <property type="component" value="Unassembled WGS sequence"/>
</dbReference>
<feature type="region of interest" description="Disordered" evidence="3">
    <location>
        <begin position="39"/>
        <end position="66"/>
    </location>
</feature>
<dbReference type="Pfam" id="PF00379">
    <property type="entry name" value="Chitin_bind_4"/>
    <property type="match status" value="1"/>
</dbReference>
<reference evidence="5" key="2">
    <citation type="submission" date="2010-05" db="EMBL/GenBank/DDBJ databases">
        <authorList>
            <person name="Almeida L.G."/>
            <person name="Nicolas M.F."/>
            <person name="Souza R.C."/>
            <person name="Vasconcelos A.T.R."/>
        </authorList>
    </citation>
    <scope>NUCLEOTIDE SEQUENCE</scope>
</reference>
<keyword evidence="1 2" id="KW-0193">Cuticle</keyword>
<evidence type="ECO:0000313" key="7">
    <source>
        <dbReference type="Proteomes" id="UP000000673"/>
    </source>
</evidence>
<organism evidence="5">
    <name type="scientific">Anopheles darlingi</name>
    <name type="common">Mosquito</name>
    <dbReference type="NCBI Taxonomy" id="43151"/>
    <lineage>
        <taxon>Eukaryota</taxon>
        <taxon>Metazoa</taxon>
        <taxon>Ecdysozoa</taxon>
        <taxon>Arthropoda</taxon>
        <taxon>Hexapoda</taxon>
        <taxon>Insecta</taxon>
        <taxon>Pterygota</taxon>
        <taxon>Neoptera</taxon>
        <taxon>Endopterygota</taxon>
        <taxon>Diptera</taxon>
        <taxon>Nematocera</taxon>
        <taxon>Culicoidea</taxon>
        <taxon>Culicidae</taxon>
        <taxon>Anophelinae</taxon>
        <taxon>Anopheles</taxon>
    </lineage>
</organism>
<evidence type="ECO:0000256" key="3">
    <source>
        <dbReference type="SAM" id="MobiDB-lite"/>
    </source>
</evidence>
<dbReference type="InterPro" id="IPR050468">
    <property type="entry name" value="Cuticle_Struct_Prot"/>
</dbReference>
<dbReference type="STRING" id="43151.W5JQM4"/>
<dbReference type="InterPro" id="IPR031311">
    <property type="entry name" value="CHIT_BIND_RR_consensus"/>
</dbReference>
<dbReference type="PANTHER" id="PTHR10380">
    <property type="entry name" value="CUTICLE PROTEIN"/>
    <property type="match status" value="1"/>
</dbReference>
<dbReference type="eggNOG" id="ENOG502QVYU">
    <property type="taxonomic scope" value="Eukaryota"/>
</dbReference>